<dbReference type="InterPro" id="IPR018168">
    <property type="entry name" value="Ubi_Hdrlase_CS"/>
</dbReference>
<feature type="domain" description="FAD-binding" evidence="10">
    <location>
        <begin position="132"/>
        <end position="322"/>
    </location>
</feature>
<dbReference type="HOGENOM" id="CLU_009665_8_3_4"/>
<dbReference type="InterPro" id="IPR051205">
    <property type="entry name" value="UbiH/COQ6_monooxygenase"/>
</dbReference>
<gene>
    <name evidence="11" type="ORF">SMCB_0210</name>
</gene>
<keyword evidence="9" id="KW-1133">Transmembrane helix</keyword>
<keyword evidence="6" id="KW-0560">Oxidoreductase</keyword>
<evidence type="ECO:0000313" key="12">
    <source>
        <dbReference type="Proteomes" id="UP000066014"/>
    </source>
</evidence>
<keyword evidence="4" id="KW-0285">Flavoprotein</keyword>
<dbReference type="GO" id="GO:0006744">
    <property type="term" value="P:ubiquinone biosynthetic process"/>
    <property type="evidence" value="ECO:0007669"/>
    <property type="project" value="UniProtKB-UniPathway"/>
</dbReference>
<evidence type="ECO:0000256" key="1">
    <source>
        <dbReference type="ARBA" id="ARBA00001974"/>
    </source>
</evidence>
<evidence type="ECO:0000256" key="7">
    <source>
        <dbReference type="ARBA" id="ARBA00023033"/>
    </source>
</evidence>
<evidence type="ECO:0000259" key="10">
    <source>
        <dbReference type="Pfam" id="PF01494"/>
    </source>
</evidence>
<dbReference type="UniPathway" id="UPA00232"/>
<dbReference type="PRINTS" id="PR00420">
    <property type="entry name" value="RNGMNOXGNASE"/>
</dbReference>
<feature type="region of interest" description="Disordered" evidence="8">
    <location>
        <begin position="389"/>
        <end position="410"/>
    </location>
</feature>
<evidence type="ECO:0000256" key="9">
    <source>
        <dbReference type="SAM" id="Phobius"/>
    </source>
</evidence>
<protein>
    <submittedName>
        <fullName evidence="11">2-polyprenyl-6-methoxyphenol hydroxylase and related FAD-dependent oxidoreductase</fullName>
    </submittedName>
</protein>
<keyword evidence="9" id="KW-0812">Transmembrane</keyword>
<evidence type="ECO:0000256" key="8">
    <source>
        <dbReference type="SAM" id="MobiDB-lite"/>
    </source>
</evidence>
<dbReference type="KEGG" id="cbab:SMCB_0210"/>
<keyword evidence="7" id="KW-0503">Monooxygenase</keyword>
<evidence type="ECO:0000256" key="3">
    <source>
        <dbReference type="ARBA" id="ARBA00005349"/>
    </source>
</evidence>
<keyword evidence="12" id="KW-1185">Reference proteome</keyword>
<dbReference type="PANTHER" id="PTHR43876:SF7">
    <property type="entry name" value="UBIQUINONE BIOSYNTHESIS MONOOXYGENASE COQ6, MITOCHONDRIAL"/>
    <property type="match status" value="1"/>
</dbReference>
<dbReference type="Gene3D" id="3.50.50.60">
    <property type="entry name" value="FAD/NAD(P)-binding domain"/>
    <property type="match status" value="2"/>
</dbReference>
<comment type="cofactor">
    <cofactor evidence="1">
        <name>FAD</name>
        <dbReference type="ChEBI" id="CHEBI:57692"/>
    </cofactor>
</comment>
<dbReference type="GO" id="GO:0071949">
    <property type="term" value="F:FAD binding"/>
    <property type="evidence" value="ECO:0007669"/>
    <property type="project" value="InterPro"/>
</dbReference>
<dbReference type="InterPro" id="IPR036188">
    <property type="entry name" value="FAD/NAD-bd_sf"/>
</dbReference>
<accession>A0A060NSD8</accession>
<keyword evidence="9" id="KW-0472">Membrane</keyword>
<dbReference type="EMBL" id="AP014569">
    <property type="protein sequence ID" value="BAO82438.1"/>
    <property type="molecule type" value="Genomic_DNA"/>
</dbReference>
<proteinExistence type="inferred from homology"/>
<sequence>MNPRYDVAILGSGVVAHTLALLLARERLRVALLSQPAAPAAGPDIRAYALNQAAVSLLSDLRVWPEAPATTAVRQMWVCEPDAERPAALNLHALTAQQPLAWIVDVPALEQRLAQALPFQSGIDLVSSAPPAELTVICEGKHSRTRAQFGIEYEVQPYAHTAVAARLRCARAHEGVARQWFRHGEVLALLPMDGPEGNLVALVWSVPHARAAELLALSAPAFAAAVAQACDHALGTMSTEGTPAGWPLQLSRARHWVRPGLALAGDAAHAMHPLAGQGLNMGLGDVAELGRVLREREYWRSPGDWRLLRRYERARRADFERMATLTDGLYSLFGHGDDRVGALRRWGLRRFDGLTPLKHHAIRLAMGGPEVDSPCAPFAAPAAAAFAASATASGQPPAAPSAAAWAPTPP</sequence>
<dbReference type="PANTHER" id="PTHR43876">
    <property type="entry name" value="UBIQUINONE BIOSYNTHESIS MONOOXYGENASE COQ6, MITOCHONDRIAL"/>
    <property type="match status" value="1"/>
</dbReference>
<dbReference type="GO" id="GO:0008681">
    <property type="term" value="F:2-octaprenyl-6-methoxyphenol hydroxylase activity"/>
    <property type="evidence" value="ECO:0007669"/>
    <property type="project" value="TreeGrafter"/>
</dbReference>
<dbReference type="InterPro" id="IPR002938">
    <property type="entry name" value="FAD-bd"/>
</dbReference>
<comment type="similarity">
    <text evidence="3">Belongs to the UbiH/COQ6 family.</text>
</comment>
<dbReference type="STRING" id="1458426.SMCB_0210"/>
<keyword evidence="5" id="KW-0274">FAD</keyword>
<evidence type="ECO:0000256" key="5">
    <source>
        <dbReference type="ARBA" id="ARBA00022827"/>
    </source>
</evidence>
<dbReference type="SUPFAM" id="SSF51905">
    <property type="entry name" value="FAD/NAD(P)-binding domain"/>
    <property type="match status" value="1"/>
</dbReference>
<dbReference type="Proteomes" id="UP000066014">
    <property type="component" value="Chromosome"/>
</dbReference>
<dbReference type="NCBIfam" id="TIGR01988">
    <property type="entry name" value="Ubi-OHases"/>
    <property type="match status" value="1"/>
</dbReference>
<name>A0A060NSD8_9BURK</name>
<evidence type="ECO:0000313" key="11">
    <source>
        <dbReference type="EMBL" id="BAO82438.1"/>
    </source>
</evidence>
<organism evidence="11 12">
    <name type="scientific">Serpentinimonas maccroryi</name>
    <dbReference type="NCBI Taxonomy" id="1458426"/>
    <lineage>
        <taxon>Bacteria</taxon>
        <taxon>Pseudomonadati</taxon>
        <taxon>Pseudomonadota</taxon>
        <taxon>Betaproteobacteria</taxon>
        <taxon>Burkholderiales</taxon>
        <taxon>Comamonadaceae</taxon>
        <taxon>Serpentinimonas</taxon>
    </lineage>
</organism>
<comment type="pathway">
    <text evidence="2">Cofactor biosynthesis; ubiquinone biosynthesis.</text>
</comment>
<evidence type="ECO:0000256" key="2">
    <source>
        <dbReference type="ARBA" id="ARBA00004749"/>
    </source>
</evidence>
<dbReference type="PROSITE" id="PS01304">
    <property type="entry name" value="UBIH"/>
    <property type="match status" value="1"/>
</dbReference>
<dbReference type="Pfam" id="PF01494">
    <property type="entry name" value="FAD_binding_3"/>
    <property type="match status" value="1"/>
</dbReference>
<reference evidence="11 12" key="1">
    <citation type="journal article" date="2014" name="Nat. Commun.">
        <title>Physiological and genomic features of highly alkaliphilic hydrogen-utilizing Betaproteobacteria from a continental serpentinizing site.</title>
        <authorList>
            <person name="Suzuki S."/>
            <person name="Kuenen J.G."/>
            <person name="Schipper K."/>
            <person name="van der Velde S."/>
            <person name="Ishii S."/>
            <person name="Wu A."/>
            <person name="Sorokin D.Y."/>
            <person name="Tenney A."/>
            <person name="Meng X.Y."/>
            <person name="Morrill P.L."/>
            <person name="Kamagata Y."/>
            <person name="Muyzer G."/>
            <person name="Nealson K.H."/>
        </authorList>
    </citation>
    <scope>NUCLEOTIDE SEQUENCE [LARGE SCALE GENOMIC DNA]</scope>
    <source>
        <strain evidence="11 12">B1</strain>
    </source>
</reference>
<evidence type="ECO:0000256" key="6">
    <source>
        <dbReference type="ARBA" id="ARBA00023002"/>
    </source>
</evidence>
<evidence type="ECO:0000256" key="4">
    <source>
        <dbReference type="ARBA" id="ARBA00022630"/>
    </source>
</evidence>
<dbReference type="RefSeq" id="WP_082027147.1">
    <property type="nucleotide sequence ID" value="NZ_AP014569.1"/>
</dbReference>
<dbReference type="OrthoDB" id="9769565at2"/>
<dbReference type="InterPro" id="IPR010971">
    <property type="entry name" value="UbiH/COQ6"/>
</dbReference>
<dbReference type="AlphaFoldDB" id="A0A060NSD8"/>
<dbReference type="Gene3D" id="3.30.9.10">
    <property type="entry name" value="D-Amino Acid Oxidase, subunit A, domain 2"/>
    <property type="match status" value="1"/>
</dbReference>
<feature type="transmembrane region" description="Helical" evidence="9">
    <location>
        <begin position="6"/>
        <end position="24"/>
    </location>
</feature>